<protein>
    <recommendedName>
        <fullName evidence="2">AAA+ ATPase domain-containing protein</fullName>
    </recommendedName>
</protein>
<dbReference type="InterPro" id="IPR003593">
    <property type="entry name" value="AAA+_ATPase"/>
</dbReference>
<gene>
    <name evidence="3" type="ORF">RFI_30799</name>
</gene>
<dbReference type="InterPro" id="IPR031248">
    <property type="entry name" value="RNF213"/>
</dbReference>
<keyword evidence="4" id="KW-1185">Reference proteome</keyword>
<dbReference type="PANTHER" id="PTHR22605">
    <property type="entry name" value="RZ-TYPE DOMAIN-CONTAINING PROTEIN"/>
    <property type="match status" value="1"/>
</dbReference>
<dbReference type="PANTHER" id="PTHR22605:SF1">
    <property type="entry name" value="RZ-TYPE DOMAIN-CONTAINING PROTEIN"/>
    <property type="match status" value="1"/>
</dbReference>
<dbReference type="Pfam" id="PF12775">
    <property type="entry name" value="AAA_7"/>
    <property type="match status" value="1"/>
</dbReference>
<organism evidence="3 4">
    <name type="scientific">Reticulomyxa filosa</name>
    <dbReference type="NCBI Taxonomy" id="46433"/>
    <lineage>
        <taxon>Eukaryota</taxon>
        <taxon>Sar</taxon>
        <taxon>Rhizaria</taxon>
        <taxon>Retaria</taxon>
        <taxon>Foraminifera</taxon>
        <taxon>Monothalamids</taxon>
        <taxon>Reticulomyxidae</taxon>
        <taxon>Reticulomyxa</taxon>
    </lineage>
</organism>
<keyword evidence="1" id="KW-0472">Membrane</keyword>
<evidence type="ECO:0000313" key="3">
    <source>
        <dbReference type="EMBL" id="ETO06596.1"/>
    </source>
</evidence>
<dbReference type="SMART" id="SM00382">
    <property type="entry name" value="AAA"/>
    <property type="match status" value="2"/>
</dbReference>
<feature type="domain" description="AAA+ ATPase" evidence="2">
    <location>
        <begin position="127"/>
        <end position="265"/>
    </location>
</feature>
<keyword evidence="1" id="KW-1133">Transmembrane helix</keyword>
<dbReference type="CDD" id="cd00009">
    <property type="entry name" value="AAA"/>
    <property type="match status" value="1"/>
</dbReference>
<keyword evidence="1" id="KW-0812">Transmembrane</keyword>
<evidence type="ECO:0000259" key="2">
    <source>
        <dbReference type="SMART" id="SM00382"/>
    </source>
</evidence>
<evidence type="ECO:0000256" key="1">
    <source>
        <dbReference type="SAM" id="Phobius"/>
    </source>
</evidence>
<proteinExistence type="predicted"/>
<dbReference type="OrthoDB" id="2400221at2759"/>
<evidence type="ECO:0000313" key="4">
    <source>
        <dbReference type="Proteomes" id="UP000023152"/>
    </source>
</evidence>
<feature type="transmembrane region" description="Helical" evidence="1">
    <location>
        <begin position="404"/>
        <end position="421"/>
    </location>
</feature>
<dbReference type="EMBL" id="ASPP01026980">
    <property type="protein sequence ID" value="ETO06596.1"/>
    <property type="molecule type" value="Genomic_DNA"/>
</dbReference>
<dbReference type="Gene3D" id="3.40.50.300">
    <property type="entry name" value="P-loop containing nucleotide triphosphate hydrolases"/>
    <property type="match status" value="2"/>
</dbReference>
<sequence>MLINDTKLQSRECLQALHDLHFTILSWDKEMKDRNALIETQWKVTKDKKPKNNAEIEEKEKRTELLFRVVGTKETLKPKIKVELWGMEFKMEEQEISKDMKVGEFRHYVLTYDNILKMIAIYLRIQSDTPVILMGETGCGKTSLIKCLAKVASVPLQAIDVHSGFGRQELRNMIQKCLQKCKEAEQRGESKIEQWIFLDEINTSPDIGWFNELVCNRTVDGVQIAREIKIIAACNPYRKRKLSVEEDEFFANDELRNYVYRVHPLCETMKEYVWPFGRLSELDEQQYIVEMINQAKGEIQKTFHDQFEEWKPKIAAKITCAQKFLRERLQDRAIVSLRDVSRCLKIFSWLLSKYLLELNVQKDNPWLYRSLNIAIGLCYFFRLGKEREELSKRLQDKGASKKNLFILFMCITTATPIVMVGKPGTSKTLSFQIIRDNLSHGKTEFEKKLKENHIFLPVKSIHTISFQCTRDSKPQAIEERWDQAMRHSENDQLKTILLLDEIGLAEHSKHSPLKILHPLLEDPKISFVGISNWPLDAAKMNRVIMHQIPAMTMKELELTAAKMVEHYKEKVINISKVYNQVVNHKSKLFEPMQKKNFFGARDFFSLIRYQLQSPSYKNSLAGFMRNFGGIPRDDLIQNLSDIFKDCLGMDKGESVNKMSTFTPMDCIQLNLSDTQTNSSKLFGDNYIVSRHCMVISELDHSWQVLLENGILRYDDVFLFKSSFAHDECSSISDYEHLNKVISCMDTGKRVILYNLESIYESLYDMLNQRYQKKPSGKNYLKKNLYLCIRVYVYVECDLLKYS</sequence>
<feature type="transmembrane region" description="Helical" evidence="1">
    <location>
        <begin position="366"/>
        <end position="383"/>
    </location>
</feature>
<feature type="domain" description="AAA+ ATPase" evidence="2">
    <location>
        <begin position="413"/>
        <end position="550"/>
    </location>
</feature>
<dbReference type="AlphaFoldDB" id="X6LZ05"/>
<reference evidence="3 4" key="1">
    <citation type="journal article" date="2013" name="Curr. Biol.">
        <title>The Genome of the Foraminiferan Reticulomyxa filosa.</title>
        <authorList>
            <person name="Glockner G."/>
            <person name="Hulsmann N."/>
            <person name="Schleicher M."/>
            <person name="Noegel A.A."/>
            <person name="Eichinger L."/>
            <person name="Gallinger C."/>
            <person name="Pawlowski J."/>
            <person name="Sierra R."/>
            <person name="Euteneuer U."/>
            <person name="Pillet L."/>
            <person name="Moustafa A."/>
            <person name="Platzer M."/>
            <person name="Groth M."/>
            <person name="Szafranski K."/>
            <person name="Schliwa M."/>
        </authorList>
    </citation>
    <scope>NUCLEOTIDE SEQUENCE [LARGE SCALE GENOMIC DNA]</scope>
</reference>
<dbReference type="Proteomes" id="UP000023152">
    <property type="component" value="Unassembled WGS sequence"/>
</dbReference>
<accession>X6LZ05</accession>
<name>X6LZ05_RETFI</name>
<dbReference type="GO" id="GO:0016887">
    <property type="term" value="F:ATP hydrolysis activity"/>
    <property type="evidence" value="ECO:0007669"/>
    <property type="project" value="InterPro"/>
</dbReference>
<dbReference type="GO" id="GO:0004842">
    <property type="term" value="F:ubiquitin-protein transferase activity"/>
    <property type="evidence" value="ECO:0007669"/>
    <property type="project" value="InterPro"/>
</dbReference>
<dbReference type="InterPro" id="IPR027417">
    <property type="entry name" value="P-loop_NTPase"/>
</dbReference>
<comment type="caution">
    <text evidence="3">The sequence shown here is derived from an EMBL/GenBank/DDBJ whole genome shotgun (WGS) entry which is preliminary data.</text>
</comment>
<dbReference type="SUPFAM" id="SSF52540">
    <property type="entry name" value="P-loop containing nucleoside triphosphate hydrolases"/>
    <property type="match status" value="2"/>
</dbReference>